<comment type="caution">
    <text evidence="4">The sequence shown here is derived from an EMBL/GenBank/DDBJ whole genome shotgun (WGS) entry which is preliminary data.</text>
</comment>
<dbReference type="GO" id="GO:0016491">
    <property type="term" value="F:oxidoreductase activity"/>
    <property type="evidence" value="ECO:0007669"/>
    <property type="project" value="InterPro"/>
</dbReference>
<keyword evidence="2" id="KW-0001">2Fe-2S</keyword>
<dbReference type="InterPro" id="IPR019480">
    <property type="entry name" value="Dihydroorotate_DH_Fe-S-bd"/>
</dbReference>
<dbReference type="SUPFAM" id="SSF52343">
    <property type="entry name" value="Ferredoxin reductase-like, C-terminal NADP-linked domain"/>
    <property type="match status" value="1"/>
</dbReference>
<feature type="binding site" evidence="2">
    <location>
        <position position="222"/>
    </location>
    <ligand>
        <name>[2Fe-2S] cluster</name>
        <dbReference type="ChEBI" id="CHEBI:190135"/>
    </ligand>
</feature>
<dbReference type="PANTHER" id="PTHR43513">
    <property type="entry name" value="DIHYDROOROTATE DEHYDROGENASE B (NAD(+)), ELECTRON TRANSFER SUBUNIT"/>
    <property type="match status" value="1"/>
</dbReference>
<name>C0EGV2_9FIRM</name>
<dbReference type="InterPro" id="IPR012165">
    <property type="entry name" value="Cyt_c3_hydrogenase_gsu"/>
</dbReference>
<gene>
    <name evidence="4" type="ORF">CLOSTMETH_03096</name>
</gene>
<dbReference type="GO" id="GO:0006221">
    <property type="term" value="P:pyrimidine nucleotide biosynthetic process"/>
    <property type="evidence" value="ECO:0007669"/>
    <property type="project" value="InterPro"/>
</dbReference>
<feature type="binding site" evidence="1">
    <location>
        <begin position="62"/>
        <end position="64"/>
    </location>
    <ligand>
        <name>FAD</name>
        <dbReference type="ChEBI" id="CHEBI:57692"/>
    </ligand>
</feature>
<organism evidence="4 5">
    <name type="scientific">[Clostridium] methylpentosum DSM 5476</name>
    <dbReference type="NCBI Taxonomy" id="537013"/>
    <lineage>
        <taxon>Bacteria</taxon>
        <taxon>Bacillati</taxon>
        <taxon>Bacillota</taxon>
        <taxon>Clostridia</taxon>
        <taxon>Eubacteriales</taxon>
        <taxon>Oscillospiraceae</taxon>
        <taxon>Oscillospiraceae incertae sedis</taxon>
    </lineage>
</organism>
<dbReference type="STRING" id="537013.CLOSTMETH_03096"/>
<dbReference type="GO" id="GO:0051537">
    <property type="term" value="F:2 iron, 2 sulfur cluster binding"/>
    <property type="evidence" value="ECO:0007669"/>
    <property type="project" value="UniProtKB-KW"/>
</dbReference>
<dbReference type="InterPro" id="IPR039261">
    <property type="entry name" value="FNR_nucleotide-bd"/>
</dbReference>
<protein>
    <submittedName>
        <fullName evidence="4">Oxidoreductase NAD-binding domain protein</fullName>
    </submittedName>
</protein>
<evidence type="ECO:0000256" key="1">
    <source>
        <dbReference type="PIRSR" id="PIRSR006816-1"/>
    </source>
</evidence>
<keyword evidence="5" id="KW-1185">Reference proteome</keyword>
<dbReference type="GO" id="GO:0046872">
    <property type="term" value="F:metal ion binding"/>
    <property type="evidence" value="ECO:0007669"/>
    <property type="project" value="UniProtKB-KW"/>
</dbReference>
<dbReference type="Proteomes" id="UP000003340">
    <property type="component" value="Unassembled WGS sequence"/>
</dbReference>
<dbReference type="CDD" id="cd06219">
    <property type="entry name" value="DHOD_e_trans_like1"/>
    <property type="match status" value="1"/>
</dbReference>
<dbReference type="NCBIfam" id="NF004862">
    <property type="entry name" value="PRK06222.1"/>
    <property type="match status" value="1"/>
</dbReference>
<proteinExistence type="predicted"/>
<keyword evidence="2" id="KW-0479">Metal-binding</keyword>
<comment type="cofactor">
    <cofactor evidence="2">
        <name>[2Fe-2S] cluster</name>
        <dbReference type="ChEBI" id="CHEBI:190135"/>
    </cofactor>
    <text evidence="2">Binds 1 [2Fe-2S] cluster per subunit.</text>
</comment>
<dbReference type="InterPro" id="IPR050353">
    <property type="entry name" value="PyrK_electron_transfer"/>
</dbReference>
<reference evidence="4 5" key="1">
    <citation type="submission" date="2009-01" db="EMBL/GenBank/DDBJ databases">
        <authorList>
            <person name="Fulton L."/>
            <person name="Clifton S."/>
            <person name="Fulton B."/>
            <person name="Xu J."/>
            <person name="Minx P."/>
            <person name="Pepin K.H."/>
            <person name="Johnson M."/>
            <person name="Bhonagiri V."/>
            <person name="Nash W.E."/>
            <person name="Mardis E.R."/>
            <person name="Wilson R.K."/>
        </authorList>
    </citation>
    <scope>NUCLEOTIDE SEQUENCE [LARGE SCALE GENOMIC DNA]</scope>
    <source>
        <strain evidence="4 5">DSM 5476</strain>
    </source>
</reference>
<dbReference type="InterPro" id="IPR017927">
    <property type="entry name" value="FAD-bd_FR_type"/>
</dbReference>
<reference evidence="4 5" key="2">
    <citation type="submission" date="2009-02" db="EMBL/GenBank/DDBJ databases">
        <title>Draft genome sequence of Clostridium methylpentosum (DSM 5476).</title>
        <authorList>
            <person name="Sudarsanam P."/>
            <person name="Ley R."/>
            <person name="Guruge J."/>
            <person name="Turnbaugh P.J."/>
            <person name="Mahowald M."/>
            <person name="Liep D."/>
            <person name="Gordon J."/>
        </authorList>
    </citation>
    <scope>NUCLEOTIDE SEQUENCE [LARGE SCALE GENOMIC DNA]</scope>
    <source>
        <strain evidence="4 5">DSM 5476</strain>
    </source>
</reference>
<dbReference type="SUPFAM" id="SSF63380">
    <property type="entry name" value="Riboflavin synthase domain-like"/>
    <property type="match status" value="1"/>
</dbReference>
<dbReference type="eggNOG" id="COG0543">
    <property type="taxonomic scope" value="Bacteria"/>
</dbReference>
<feature type="binding site" evidence="2">
    <location>
        <position position="237"/>
    </location>
    <ligand>
        <name>[2Fe-2S] cluster</name>
        <dbReference type="ChEBI" id="CHEBI:190135"/>
    </ligand>
</feature>
<keyword evidence="2" id="KW-0408">Iron</keyword>
<dbReference type="PANTHER" id="PTHR43513:SF3">
    <property type="entry name" value="DIHYDROOROTATE DEHYDROGENASE B (NAD(+)), ELECTRON TRANSFER SUBUNIT-RELATED"/>
    <property type="match status" value="1"/>
</dbReference>
<feature type="binding site" evidence="2">
    <location>
        <position position="225"/>
    </location>
    <ligand>
        <name>[2Fe-2S] cluster</name>
        <dbReference type="ChEBI" id="CHEBI:190135"/>
    </ligand>
</feature>
<comment type="cofactor">
    <cofactor evidence="1">
        <name>FAD</name>
        <dbReference type="ChEBI" id="CHEBI:57692"/>
    </cofactor>
    <text evidence="1">Binds 1 FAD per subunit.</text>
</comment>
<dbReference type="GO" id="GO:0050660">
    <property type="term" value="F:flavin adenine dinucleotide binding"/>
    <property type="evidence" value="ECO:0007669"/>
    <property type="project" value="InterPro"/>
</dbReference>
<dbReference type="EMBL" id="ACEC01000110">
    <property type="protein sequence ID" value="EEG29300.1"/>
    <property type="molecule type" value="Genomic_DNA"/>
</dbReference>
<feature type="domain" description="FAD-binding FR-type" evidence="3">
    <location>
        <begin position="1"/>
        <end position="95"/>
    </location>
</feature>
<dbReference type="InterPro" id="IPR017938">
    <property type="entry name" value="Riboflavin_synthase-like_b-brl"/>
</dbReference>
<evidence type="ECO:0000313" key="5">
    <source>
        <dbReference type="Proteomes" id="UP000003340"/>
    </source>
</evidence>
<dbReference type="HOGENOM" id="CLU_003827_1_0_9"/>
<evidence type="ECO:0000259" key="3">
    <source>
        <dbReference type="PROSITE" id="PS51384"/>
    </source>
</evidence>
<evidence type="ECO:0000313" key="4">
    <source>
        <dbReference type="EMBL" id="EEG29300.1"/>
    </source>
</evidence>
<dbReference type="PROSITE" id="PS51384">
    <property type="entry name" value="FAD_FR"/>
    <property type="match status" value="1"/>
</dbReference>
<evidence type="ECO:0000256" key="2">
    <source>
        <dbReference type="PIRSR" id="PIRSR006816-2"/>
    </source>
</evidence>
<keyword evidence="1" id="KW-0274">FAD</keyword>
<dbReference type="Gene3D" id="2.40.30.10">
    <property type="entry name" value="Translation factors"/>
    <property type="match status" value="1"/>
</dbReference>
<dbReference type="AlphaFoldDB" id="C0EGV2"/>
<keyword evidence="1" id="KW-0285">Flavoprotein</keyword>
<dbReference type="PIRSF" id="PIRSF006816">
    <property type="entry name" value="Cyc3_hyd_g"/>
    <property type="match status" value="1"/>
</dbReference>
<dbReference type="Gene3D" id="3.40.50.80">
    <property type="entry name" value="Nucleotide-binding domain of ferredoxin-NADP reductase (FNR) module"/>
    <property type="match status" value="1"/>
</dbReference>
<keyword evidence="2" id="KW-0411">Iron-sulfur</keyword>
<sequence length="282" mass="30842">MFKIVKKRQLNSSVVLLEIEAPFVAKKAQPGQFIIFRTDEHGERVPLTIADFDREKGTVTIIVQTVGRATKLLGSMNEGDSIRDFVGPLGVPTHFGDAKRVAVIGGGVGCAIAYPQAKALHGKGVHVDMIAGFRSKEIVILEEEMKAVSDNLIITTDDGSYGKHGFVTNALQELIDAGNQYDLVVAIGPIPMMKFVCQVTKPYNIKTMVSLNPIMIDGTGMCGCCRVHVGGETKFACVDGPDFDGHQVDFEELMRRNANYREMEQEENEHICRLTGGVRTNA</sequence>
<accession>C0EGV2</accession>
<dbReference type="Pfam" id="PF10418">
    <property type="entry name" value="DHODB_Fe-S_bind"/>
    <property type="match status" value="1"/>
</dbReference>